<dbReference type="AlphaFoldDB" id="V5GBC9"/>
<dbReference type="EMBL" id="GALX01007142">
    <property type="protein sequence ID" value="JAB61324.1"/>
    <property type="molecule type" value="Transcribed_RNA"/>
</dbReference>
<dbReference type="InterPro" id="IPR009053">
    <property type="entry name" value="Prefoldin"/>
</dbReference>
<gene>
    <name evidence="1" type="primary">UXT</name>
</gene>
<dbReference type="Pfam" id="PF02996">
    <property type="entry name" value="Prefoldin"/>
    <property type="match status" value="1"/>
</dbReference>
<proteinExistence type="predicted"/>
<dbReference type="KEGG" id="agb:108910282"/>
<dbReference type="CTD" id="8409"/>
<evidence type="ECO:0000313" key="1">
    <source>
        <dbReference type="EMBL" id="JAB61324.1"/>
    </source>
</evidence>
<dbReference type="GeneID" id="108910282"/>
<dbReference type="Gene3D" id="1.10.287.370">
    <property type="match status" value="1"/>
</dbReference>
<dbReference type="CDD" id="cd23158">
    <property type="entry name" value="Prefoldin_UXT"/>
    <property type="match status" value="1"/>
</dbReference>
<organism evidence="1">
    <name type="scientific">Anoplophora glabripennis</name>
    <name type="common">Asian longhorn beetle</name>
    <name type="synonym">Anoplophora nobilis</name>
    <dbReference type="NCBI Taxonomy" id="217634"/>
    <lineage>
        <taxon>Eukaryota</taxon>
        <taxon>Metazoa</taxon>
        <taxon>Ecdysozoa</taxon>
        <taxon>Arthropoda</taxon>
        <taxon>Hexapoda</taxon>
        <taxon>Insecta</taxon>
        <taxon>Pterygota</taxon>
        <taxon>Neoptera</taxon>
        <taxon>Endopterygota</taxon>
        <taxon>Coleoptera</taxon>
        <taxon>Polyphaga</taxon>
        <taxon>Cucujiformia</taxon>
        <taxon>Chrysomeloidea</taxon>
        <taxon>Cerambycidae</taxon>
        <taxon>Lamiinae</taxon>
        <taxon>Lamiini</taxon>
        <taxon>Anoplophora</taxon>
    </lineage>
</organism>
<protein>
    <submittedName>
        <fullName evidence="1">Protein UXT</fullName>
    </submittedName>
</protein>
<accession>V5GBC9</accession>
<name>V5GBC9_ANOGL</name>
<sequence>MNSKEVERKIEEYEQFVEKRLKEDLKDIEVILNSKVSKYKDWEDVKQIVKTLKEFKAKDSDMSVRLDIGRGILLTGEIEDFESTYVCIGLGYMLEMDCDEANKYSDIRLKLLKKEIDHFRKLAVDVKVHIKMVLLAINELQVSLIPPTLKKS</sequence>
<dbReference type="InterPro" id="IPR004127">
    <property type="entry name" value="Prefoldin_subunit_alpha"/>
</dbReference>
<dbReference type="OrthoDB" id="433124at2759"/>
<reference evidence="1" key="1">
    <citation type="submission" date="2013-07" db="EMBL/GenBank/DDBJ databases">
        <title>Midgut Transcriptome Profiling of Anoplphora glabripennis, a Lignocellulose Degrading, Wood-Boring Cerambycid.</title>
        <authorList>
            <person name="Scully E.D."/>
            <person name="Hoover K."/>
            <person name="Carlson J.E."/>
            <person name="Tien M."/>
            <person name="Geib S.M."/>
        </authorList>
    </citation>
    <scope>NUCLEOTIDE SEQUENCE</scope>
</reference>
<dbReference type="SUPFAM" id="SSF46579">
    <property type="entry name" value="Prefoldin"/>
    <property type="match status" value="1"/>
</dbReference>